<evidence type="ECO:0000313" key="2">
    <source>
        <dbReference type="Proteomes" id="UP000554520"/>
    </source>
</evidence>
<proteinExistence type="predicted"/>
<dbReference type="Proteomes" id="UP000554520">
    <property type="component" value="Unassembled WGS sequence"/>
</dbReference>
<keyword evidence="2" id="KW-1185">Reference proteome</keyword>
<dbReference type="EMBL" id="JACHXN010000046">
    <property type="protein sequence ID" value="MBB3149853.1"/>
    <property type="molecule type" value="Genomic_DNA"/>
</dbReference>
<gene>
    <name evidence="1" type="ORF">FHS21_006310</name>
</gene>
<organism evidence="1 2">
    <name type="scientific">Phyllobacterium trifolii</name>
    <dbReference type="NCBI Taxonomy" id="300193"/>
    <lineage>
        <taxon>Bacteria</taxon>
        <taxon>Pseudomonadati</taxon>
        <taxon>Pseudomonadota</taxon>
        <taxon>Alphaproteobacteria</taxon>
        <taxon>Hyphomicrobiales</taxon>
        <taxon>Phyllobacteriaceae</taxon>
        <taxon>Phyllobacterium</taxon>
    </lineage>
</organism>
<feature type="non-terminal residue" evidence="1">
    <location>
        <position position="68"/>
    </location>
</feature>
<dbReference type="AlphaFoldDB" id="A0A839UJC1"/>
<dbReference type="InterPro" id="IPR052183">
    <property type="entry name" value="IS_Transposase"/>
</dbReference>
<protein>
    <submittedName>
        <fullName evidence="1">Transposase-like protein</fullName>
    </submittedName>
</protein>
<dbReference type="PANTHER" id="PTHR35528:SF3">
    <property type="entry name" value="BLL1675 PROTEIN"/>
    <property type="match status" value="1"/>
</dbReference>
<evidence type="ECO:0000313" key="1">
    <source>
        <dbReference type="EMBL" id="MBB3149853.1"/>
    </source>
</evidence>
<accession>A0A839UJC1</accession>
<name>A0A839UJC1_9HYPH</name>
<sequence length="68" mass="8388">MFKGRHFDRSVILLCVRWYLAYGLSLRDLEEMMEERNIHVDHSTVHRWVLRFSPQLLERFNKRKRAVT</sequence>
<dbReference type="PANTHER" id="PTHR35528">
    <property type="entry name" value="BLL1675 PROTEIN"/>
    <property type="match status" value="1"/>
</dbReference>
<reference evidence="1 2" key="1">
    <citation type="submission" date="2020-08" db="EMBL/GenBank/DDBJ databases">
        <title>Genomic Encyclopedia of Type Strains, Phase III (KMG-III): the genomes of soil and plant-associated and newly described type strains.</title>
        <authorList>
            <person name="Whitman W."/>
        </authorList>
    </citation>
    <scope>NUCLEOTIDE SEQUENCE [LARGE SCALE GENOMIC DNA]</scope>
    <source>
        <strain evidence="1 2">CECT 7015</strain>
    </source>
</reference>
<comment type="caution">
    <text evidence="1">The sequence shown here is derived from an EMBL/GenBank/DDBJ whole genome shotgun (WGS) entry which is preliminary data.</text>
</comment>